<dbReference type="InterPro" id="IPR014017">
    <property type="entry name" value="DNA_helicase_UvrD-like_C"/>
</dbReference>
<evidence type="ECO:0000256" key="3">
    <source>
        <dbReference type="ARBA" id="ARBA00022806"/>
    </source>
</evidence>
<dbReference type="Gene3D" id="3.40.50.300">
    <property type="entry name" value="P-loop containing nucleotide triphosphate hydrolases"/>
    <property type="match status" value="2"/>
</dbReference>
<dbReference type="Proteomes" id="UP000315017">
    <property type="component" value="Chromosome"/>
</dbReference>
<comment type="catalytic activity">
    <reaction evidence="8">
        <text>ATP + H2O = ADP + phosphate + H(+)</text>
        <dbReference type="Rhea" id="RHEA:13065"/>
        <dbReference type="ChEBI" id="CHEBI:15377"/>
        <dbReference type="ChEBI" id="CHEBI:15378"/>
        <dbReference type="ChEBI" id="CHEBI:30616"/>
        <dbReference type="ChEBI" id="CHEBI:43474"/>
        <dbReference type="ChEBI" id="CHEBI:456216"/>
        <dbReference type="EC" id="5.6.2.4"/>
    </reaction>
</comment>
<dbReference type="PANTHER" id="PTHR11070:SF3">
    <property type="entry name" value="DNA 3'-5' HELICASE"/>
    <property type="match status" value="1"/>
</dbReference>
<evidence type="ECO:0000313" key="11">
    <source>
        <dbReference type="EMBL" id="QDU28882.1"/>
    </source>
</evidence>
<keyword evidence="12" id="KW-1185">Reference proteome</keyword>
<evidence type="ECO:0000313" key="12">
    <source>
        <dbReference type="Proteomes" id="UP000315017"/>
    </source>
</evidence>
<dbReference type="OrthoDB" id="9765670at2"/>
<evidence type="ECO:0000256" key="6">
    <source>
        <dbReference type="ARBA" id="ARBA00034617"/>
    </source>
</evidence>
<dbReference type="GO" id="GO:0016787">
    <property type="term" value="F:hydrolase activity"/>
    <property type="evidence" value="ECO:0007669"/>
    <property type="project" value="UniProtKB-UniRule"/>
</dbReference>
<dbReference type="AlphaFoldDB" id="A0A517YFF7"/>
<dbReference type="Pfam" id="PF13361">
    <property type="entry name" value="UvrD_C"/>
    <property type="match status" value="1"/>
</dbReference>
<evidence type="ECO:0000256" key="1">
    <source>
        <dbReference type="ARBA" id="ARBA00022741"/>
    </source>
</evidence>
<accession>A0A517YFF7</accession>
<feature type="binding site" evidence="9">
    <location>
        <begin position="34"/>
        <end position="41"/>
    </location>
    <ligand>
        <name>ATP</name>
        <dbReference type="ChEBI" id="CHEBI:30616"/>
    </ligand>
</feature>
<dbReference type="GO" id="GO:0005524">
    <property type="term" value="F:ATP binding"/>
    <property type="evidence" value="ECO:0007669"/>
    <property type="project" value="UniProtKB-UniRule"/>
</dbReference>
<sequence length="617" mass="69085">MSDVAPNPAQLASQEAWTQLQACLDQRHSFIFEAGAGAGKTYSLIEALRYLIKRDGVELIRNRQQVACITYTNVATKEIETRTDQHPAIYSSTIHSFCWTLIQGFQPFLRNEIPNIKDWPERLKESAKRAVDRMLKERVEAMVRADADQIAAIEMSLVQDRIKLESVGTRNVEYSLGHSRADKTTISLGHNDVLVLAAKLLGNEKFRRVLVSRFPVVFIDEYQDTDNVIFNALKAYVIGKDGSPLIGFFGDHWQKIYGTGCGRIEHPMLKPIGKKANFRSVPAIVDCLNRLRRELPQAVEDPSAVGEVVVFHTNEWKGERQTGAQWKGDLPDTVAHSYLQAVLENLAEAGWNLAPETSKILMLTHNVLAAEQGYRQLADALPRTESFIKKEDPHIAFLVDTVEPVCGAFARKRYGEMFAVFGAKLQVIGSHGDKAAWSEHLASLVKLRESETIGTVVDHVCNRHLFPVPDAVERKERALKKLGAAPVPDEAEEITRLRQLRAVPYKQVAALRQFIEEKTPFSTKHGVKGLEFENVLVVFGRGWNLYNFAQFLEWSGASGIPSGKTDTYERSRNLFYVACSRPKKRLALLFTQELTPGALATLAAWFGAGAIRPLPNL</sequence>
<dbReference type="PROSITE" id="PS51198">
    <property type="entry name" value="UVRD_HELICASE_ATP_BIND"/>
    <property type="match status" value="1"/>
</dbReference>
<keyword evidence="2 9" id="KW-0378">Hydrolase</keyword>
<evidence type="ECO:0000256" key="5">
    <source>
        <dbReference type="ARBA" id="ARBA00023235"/>
    </source>
</evidence>
<organism evidence="11 12">
    <name type="scientific">Anatilimnocola aggregata</name>
    <dbReference type="NCBI Taxonomy" id="2528021"/>
    <lineage>
        <taxon>Bacteria</taxon>
        <taxon>Pseudomonadati</taxon>
        <taxon>Planctomycetota</taxon>
        <taxon>Planctomycetia</taxon>
        <taxon>Pirellulales</taxon>
        <taxon>Pirellulaceae</taxon>
        <taxon>Anatilimnocola</taxon>
    </lineage>
</organism>
<dbReference type="EC" id="5.6.2.4" evidence="7"/>
<feature type="domain" description="UvrD-like helicase ATP-binding" evidence="10">
    <location>
        <begin position="13"/>
        <end position="318"/>
    </location>
</feature>
<evidence type="ECO:0000259" key="10">
    <source>
        <dbReference type="PROSITE" id="PS51198"/>
    </source>
</evidence>
<dbReference type="SUPFAM" id="SSF52540">
    <property type="entry name" value="P-loop containing nucleoside triphosphate hydrolases"/>
    <property type="match status" value="1"/>
</dbReference>
<name>A0A517YFF7_9BACT</name>
<evidence type="ECO:0000256" key="9">
    <source>
        <dbReference type="PROSITE-ProRule" id="PRU00560"/>
    </source>
</evidence>
<dbReference type="InterPro" id="IPR014016">
    <property type="entry name" value="UvrD-like_ATP-bd"/>
</dbReference>
<evidence type="ECO:0000256" key="8">
    <source>
        <dbReference type="ARBA" id="ARBA00048988"/>
    </source>
</evidence>
<evidence type="ECO:0000256" key="7">
    <source>
        <dbReference type="ARBA" id="ARBA00034808"/>
    </source>
</evidence>
<evidence type="ECO:0000256" key="4">
    <source>
        <dbReference type="ARBA" id="ARBA00022840"/>
    </source>
</evidence>
<dbReference type="GO" id="GO:0003677">
    <property type="term" value="F:DNA binding"/>
    <property type="evidence" value="ECO:0007669"/>
    <property type="project" value="InterPro"/>
</dbReference>
<keyword evidence="1 9" id="KW-0547">Nucleotide-binding</keyword>
<comment type="catalytic activity">
    <reaction evidence="6">
        <text>Couples ATP hydrolysis with the unwinding of duplex DNA by translocating in the 3'-5' direction.</text>
        <dbReference type="EC" id="5.6.2.4"/>
    </reaction>
</comment>
<dbReference type="GO" id="GO:0005829">
    <property type="term" value="C:cytosol"/>
    <property type="evidence" value="ECO:0007669"/>
    <property type="project" value="TreeGrafter"/>
</dbReference>
<keyword evidence="3 9" id="KW-0347">Helicase</keyword>
<gene>
    <name evidence="11" type="ORF">ETAA8_39880</name>
</gene>
<proteinExistence type="predicted"/>
<keyword evidence="5" id="KW-0413">Isomerase</keyword>
<evidence type="ECO:0000256" key="2">
    <source>
        <dbReference type="ARBA" id="ARBA00022801"/>
    </source>
</evidence>
<keyword evidence="4 9" id="KW-0067">ATP-binding</keyword>
<dbReference type="KEGG" id="aagg:ETAA8_39880"/>
<dbReference type="InterPro" id="IPR027417">
    <property type="entry name" value="P-loop_NTPase"/>
</dbReference>
<dbReference type="InterPro" id="IPR000212">
    <property type="entry name" value="DNA_helicase_UvrD/REP"/>
</dbReference>
<dbReference type="GO" id="GO:0043138">
    <property type="term" value="F:3'-5' DNA helicase activity"/>
    <property type="evidence" value="ECO:0007669"/>
    <property type="project" value="TreeGrafter"/>
</dbReference>
<dbReference type="Pfam" id="PF00580">
    <property type="entry name" value="UvrD-helicase"/>
    <property type="match status" value="1"/>
</dbReference>
<dbReference type="GO" id="GO:0000725">
    <property type="term" value="P:recombinational repair"/>
    <property type="evidence" value="ECO:0007669"/>
    <property type="project" value="TreeGrafter"/>
</dbReference>
<dbReference type="RefSeq" id="WP_145091885.1">
    <property type="nucleotide sequence ID" value="NZ_CP036274.1"/>
</dbReference>
<protein>
    <recommendedName>
        <fullName evidence="7">DNA 3'-5' helicase</fullName>
        <ecNumber evidence="7">5.6.2.4</ecNumber>
    </recommendedName>
</protein>
<dbReference type="EMBL" id="CP036274">
    <property type="protein sequence ID" value="QDU28882.1"/>
    <property type="molecule type" value="Genomic_DNA"/>
</dbReference>
<reference evidence="11 12" key="1">
    <citation type="submission" date="2019-02" db="EMBL/GenBank/DDBJ databases">
        <title>Deep-cultivation of Planctomycetes and their phenomic and genomic characterization uncovers novel biology.</title>
        <authorList>
            <person name="Wiegand S."/>
            <person name="Jogler M."/>
            <person name="Boedeker C."/>
            <person name="Pinto D."/>
            <person name="Vollmers J."/>
            <person name="Rivas-Marin E."/>
            <person name="Kohn T."/>
            <person name="Peeters S.H."/>
            <person name="Heuer A."/>
            <person name="Rast P."/>
            <person name="Oberbeckmann S."/>
            <person name="Bunk B."/>
            <person name="Jeske O."/>
            <person name="Meyerdierks A."/>
            <person name="Storesund J.E."/>
            <person name="Kallscheuer N."/>
            <person name="Luecker S."/>
            <person name="Lage O.M."/>
            <person name="Pohl T."/>
            <person name="Merkel B.J."/>
            <person name="Hornburger P."/>
            <person name="Mueller R.-W."/>
            <person name="Bruemmer F."/>
            <person name="Labrenz M."/>
            <person name="Spormann A.M."/>
            <person name="Op den Camp H."/>
            <person name="Overmann J."/>
            <person name="Amann R."/>
            <person name="Jetten M.S.M."/>
            <person name="Mascher T."/>
            <person name="Medema M.H."/>
            <person name="Devos D.P."/>
            <person name="Kaster A.-K."/>
            <person name="Ovreas L."/>
            <person name="Rohde M."/>
            <person name="Galperin M.Y."/>
            <person name="Jogler C."/>
        </authorList>
    </citation>
    <scope>NUCLEOTIDE SEQUENCE [LARGE SCALE GENOMIC DNA]</scope>
    <source>
        <strain evidence="11 12">ETA_A8</strain>
    </source>
</reference>
<dbReference type="PANTHER" id="PTHR11070">
    <property type="entry name" value="UVRD / RECB / PCRA DNA HELICASE FAMILY MEMBER"/>
    <property type="match status" value="1"/>
</dbReference>